<evidence type="ECO:0000313" key="3">
    <source>
        <dbReference type="EMBL" id="SFD28364.1"/>
    </source>
</evidence>
<keyword evidence="3" id="KW-0418">Kinase</keyword>
<feature type="domain" description="Histidine kinase/HSP90-like ATPase" evidence="2">
    <location>
        <begin position="33"/>
        <end position="171"/>
    </location>
</feature>
<dbReference type="CDD" id="cd16936">
    <property type="entry name" value="HATPase_RsbW-like"/>
    <property type="match status" value="1"/>
</dbReference>
<evidence type="ECO:0000259" key="2">
    <source>
        <dbReference type="Pfam" id="PF13581"/>
    </source>
</evidence>
<dbReference type="EMBL" id="FOLM01000012">
    <property type="protein sequence ID" value="SFD28364.1"/>
    <property type="molecule type" value="Genomic_DNA"/>
</dbReference>
<keyword evidence="4" id="KW-1185">Reference proteome</keyword>
<reference evidence="3 4" key="1">
    <citation type="submission" date="2016-10" db="EMBL/GenBank/DDBJ databases">
        <authorList>
            <person name="de Groot N.N."/>
        </authorList>
    </citation>
    <scope>NUCLEOTIDE SEQUENCE [LARGE SCALE GENOMIC DNA]</scope>
    <source>
        <strain evidence="3 4">CGMCC 4.5739</strain>
    </source>
</reference>
<proteinExistence type="predicted"/>
<accession>A0A1I1R1V3</accession>
<dbReference type="InterPro" id="IPR003594">
    <property type="entry name" value="HATPase_dom"/>
</dbReference>
<evidence type="ECO:0000313" key="4">
    <source>
        <dbReference type="Proteomes" id="UP000199207"/>
    </source>
</evidence>
<name>A0A1I1R1V3_9ACTN</name>
<protein>
    <submittedName>
        <fullName evidence="3">Anti-sigma regulatory factor (Ser/Thr protein kinase)</fullName>
    </submittedName>
</protein>
<dbReference type="SUPFAM" id="SSF55874">
    <property type="entry name" value="ATPase domain of HSP90 chaperone/DNA topoisomerase II/histidine kinase"/>
    <property type="match status" value="1"/>
</dbReference>
<sequence length="176" mass="18712">MGIEGAPVLEQLGRQVPLVDPRHLAGAATLALPGRLDSVRSAREFARTTLDGWQLPDQWDAVSLVVSELVTNALRHGVAAARPVNPVNPAGPVEAVDPGGAEPSGVELELLRTARRLVCAVRDPGDMPPRMAEADAAAESGRGLHLVECFSDGWGWRRLTGGRHGKVVWAVFRLPG</sequence>
<dbReference type="InterPro" id="IPR036890">
    <property type="entry name" value="HATPase_C_sf"/>
</dbReference>
<dbReference type="PANTHER" id="PTHR35526">
    <property type="entry name" value="ANTI-SIGMA-F FACTOR RSBW-RELATED"/>
    <property type="match status" value="1"/>
</dbReference>
<evidence type="ECO:0000256" key="1">
    <source>
        <dbReference type="ARBA" id="ARBA00022527"/>
    </source>
</evidence>
<dbReference type="InterPro" id="IPR050267">
    <property type="entry name" value="Anti-sigma-factor_SerPK"/>
</dbReference>
<dbReference type="Proteomes" id="UP000199207">
    <property type="component" value="Unassembled WGS sequence"/>
</dbReference>
<dbReference type="Pfam" id="PF13581">
    <property type="entry name" value="HATPase_c_2"/>
    <property type="match status" value="1"/>
</dbReference>
<dbReference type="Gene3D" id="3.30.565.10">
    <property type="entry name" value="Histidine kinase-like ATPase, C-terminal domain"/>
    <property type="match status" value="1"/>
</dbReference>
<dbReference type="OrthoDB" id="3867457at2"/>
<organism evidence="3 4">
    <name type="scientific">Streptomyces aidingensis</name>
    <dbReference type="NCBI Taxonomy" id="910347"/>
    <lineage>
        <taxon>Bacteria</taxon>
        <taxon>Bacillati</taxon>
        <taxon>Actinomycetota</taxon>
        <taxon>Actinomycetes</taxon>
        <taxon>Kitasatosporales</taxon>
        <taxon>Streptomycetaceae</taxon>
        <taxon>Streptomyces</taxon>
    </lineage>
</organism>
<dbReference type="GO" id="GO:0004674">
    <property type="term" value="F:protein serine/threonine kinase activity"/>
    <property type="evidence" value="ECO:0007669"/>
    <property type="project" value="UniProtKB-KW"/>
</dbReference>
<gene>
    <name evidence="3" type="ORF">SAMN05421773_112138</name>
</gene>
<dbReference type="STRING" id="910347.SAMN05421773_112138"/>
<dbReference type="AlphaFoldDB" id="A0A1I1R1V3"/>
<keyword evidence="3" id="KW-0808">Transferase</keyword>
<keyword evidence="1" id="KW-0723">Serine/threonine-protein kinase</keyword>
<dbReference type="PANTHER" id="PTHR35526:SF3">
    <property type="entry name" value="ANTI-SIGMA-F FACTOR RSBW"/>
    <property type="match status" value="1"/>
</dbReference>